<dbReference type="eggNOG" id="COG2205">
    <property type="taxonomic scope" value="Bacteria"/>
</dbReference>
<gene>
    <name evidence="1" type="ORF">EUBHAL_00732</name>
</gene>
<evidence type="ECO:0000313" key="1">
    <source>
        <dbReference type="EMBL" id="EEG37380.1"/>
    </source>
</evidence>
<reference evidence="1 2" key="2">
    <citation type="submission" date="2009-02" db="EMBL/GenBank/DDBJ databases">
        <title>Draft genome sequence of Eubacterium hallii (DSM 3353).</title>
        <authorList>
            <person name="Sudarsanam P."/>
            <person name="Ley R."/>
            <person name="Guruge J."/>
            <person name="Turnbaugh P.J."/>
            <person name="Mahowald M."/>
            <person name="Liep D."/>
            <person name="Gordon J."/>
        </authorList>
    </citation>
    <scope>NUCLEOTIDE SEQUENCE [LARGE SCALE GENOMIC DNA]</scope>
    <source>
        <strain evidence="1 2">DSM 3353</strain>
    </source>
</reference>
<comment type="caution">
    <text evidence="1">The sequence shown here is derived from an EMBL/GenBank/DDBJ whole genome shotgun (WGS) entry which is preliminary data.</text>
</comment>
<dbReference type="EMBL" id="ACEP01000040">
    <property type="protein sequence ID" value="EEG37380.1"/>
    <property type="molecule type" value="Genomic_DNA"/>
</dbReference>
<accession>C0ETK1</accession>
<protein>
    <submittedName>
        <fullName evidence="1">Uncharacterized protein</fullName>
    </submittedName>
</protein>
<dbReference type="Proteomes" id="UP000003174">
    <property type="component" value="Unassembled WGS sequence"/>
</dbReference>
<sequence length="47" mass="5546">MSNIEAGKIVFKYIDFYLLDFITKFNTMFHSQIAEKNQTLTVTKENI</sequence>
<dbReference type="AlphaFoldDB" id="C0ETK1"/>
<proteinExistence type="predicted"/>
<evidence type="ECO:0000313" key="2">
    <source>
        <dbReference type="Proteomes" id="UP000003174"/>
    </source>
</evidence>
<reference evidence="1 2" key="1">
    <citation type="submission" date="2009-01" db="EMBL/GenBank/DDBJ databases">
        <authorList>
            <person name="Fulton L."/>
            <person name="Clifton S."/>
            <person name="Fulton B."/>
            <person name="Xu J."/>
            <person name="Minx P."/>
            <person name="Pepin K.H."/>
            <person name="Johnson M."/>
            <person name="Bhonagiri V."/>
            <person name="Nash W.E."/>
            <person name="Mardis E.R."/>
            <person name="Wilson R.K."/>
        </authorList>
    </citation>
    <scope>NUCLEOTIDE SEQUENCE [LARGE SCALE GENOMIC DNA]</scope>
    <source>
        <strain evidence="1 2">DSM 3353</strain>
    </source>
</reference>
<organism evidence="1 2">
    <name type="scientific">Anaerobutyricum hallii DSM 3353</name>
    <dbReference type="NCBI Taxonomy" id="411469"/>
    <lineage>
        <taxon>Bacteria</taxon>
        <taxon>Bacillati</taxon>
        <taxon>Bacillota</taxon>
        <taxon>Clostridia</taxon>
        <taxon>Lachnospirales</taxon>
        <taxon>Lachnospiraceae</taxon>
        <taxon>Anaerobutyricum</taxon>
    </lineage>
</organism>
<name>C0ETK1_9FIRM</name>